<comment type="subcellular location">
    <subcellularLocation>
        <location evidence="1">Cell outer membrane</location>
    </subcellularLocation>
</comment>
<feature type="domain" description="TamA POTRA" evidence="13">
    <location>
        <begin position="19"/>
        <end position="90"/>
    </location>
</feature>
<dbReference type="KEGG" id="lal:AT746_15760"/>
<dbReference type="Pfam" id="PF17243">
    <property type="entry name" value="POTRA_TamA_1"/>
    <property type="match status" value="1"/>
</dbReference>
<evidence type="ECO:0000256" key="5">
    <source>
        <dbReference type="ARBA" id="ARBA00022692"/>
    </source>
</evidence>
<comment type="similarity">
    <text evidence="2">Belongs to the TamA family.</text>
</comment>
<keyword evidence="5" id="KW-0812">Transmembrane</keyword>
<feature type="domain" description="Bacterial surface antigen (D15)" evidence="11">
    <location>
        <begin position="283"/>
        <end position="569"/>
    </location>
</feature>
<dbReference type="Pfam" id="PF07244">
    <property type="entry name" value="POTRA"/>
    <property type="match status" value="1"/>
</dbReference>
<dbReference type="InterPro" id="IPR010827">
    <property type="entry name" value="BamA/TamA_POTRA"/>
</dbReference>
<evidence type="ECO:0000256" key="3">
    <source>
        <dbReference type="ARBA" id="ARBA00015419"/>
    </source>
</evidence>
<keyword evidence="4" id="KW-1134">Transmembrane beta strand</keyword>
<name>A0A0U3B3B4_9ALTE</name>
<evidence type="ECO:0000256" key="2">
    <source>
        <dbReference type="ARBA" id="ARBA00010248"/>
    </source>
</evidence>
<proteinExistence type="inferred from homology"/>
<evidence type="ECO:0000259" key="13">
    <source>
        <dbReference type="Pfam" id="PF17243"/>
    </source>
</evidence>
<feature type="domain" description="POTRA" evidence="12">
    <location>
        <begin position="181"/>
        <end position="250"/>
    </location>
</feature>
<dbReference type="InterPro" id="IPR039910">
    <property type="entry name" value="D15-like"/>
</dbReference>
<evidence type="ECO:0000256" key="9">
    <source>
        <dbReference type="ARBA" id="ARBA00033063"/>
    </source>
</evidence>
<comment type="subunit">
    <text evidence="10">Interacts with TamB to form the translocation and assembly module (TAM).</text>
</comment>
<dbReference type="PANTHER" id="PTHR12815:SF47">
    <property type="entry name" value="TRANSLOCATION AND ASSEMBLY MODULE SUBUNIT TAMA"/>
    <property type="match status" value="1"/>
</dbReference>
<keyword evidence="6" id="KW-0732">Signal</keyword>
<dbReference type="OrthoDB" id="9803054at2"/>
<dbReference type="AlphaFoldDB" id="A0A0U3B3B4"/>
<dbReference type="PANTHER" id="PTHR12815">
    <property type="entry name" value="SORTING AND ASSEMBLY MACHINERY SAMM50 PROTEIN FAMILY MEMBER"/>
    <property type="match status" value="1"/>
</dbReference>
<keyword evidence="7" id="KW-0472">Membrane</keyword>
<dbReference type="Gene3D" id="3.10.20.310">
    <property type="entry name" value="membrane protein fhac"/>
    <property type="match status" value="3"/>
</dbReference>
<organism evidence="14 15">
    <name type="scientific">Lacimicrobium alkaliphilum</name>
    <dbReference type="NCBI Taxonomy" id="1526571"/>
    <lineage>
        <taxon>Bacteria</taxon>
        <taxon>Pseudomonadati</taxon>
        <taxon>Pseudomonadota</taxon>
        <taxon>Gammaproteobacteria</taxon>
        <taxon>Alteromonadales</taxon>
        <taxon>Alteromonadaceae</taxon>
        <taxon>Lacimicrobium</taxon>
    </lineage>
</organism>
<accession>A0A0U3B3B4</accession>
<protein>
    <recommendedName>
        <fullName evidence="3">Translocation and assembly module subunit TamA</fullName>
    </recommendedName>
    <alternativeName>
        <fullName evidence="9">Autotransporter assembly factor TamA</fullName>
    </alternativeName>
</protein>
<keyword evidence="15" id="KW-1185">Reference proteome</keyword>
<dbReference type="Pfam" id="PF01103">
    <property type="entry name" value="Omp85"/>
    <property type="match status" value="1"/>
</dbReference>
<evidence type="ECO:0000256" key="6">
    <source>
        <dbReference type="ARBA" id="ARBA00022729"/>
    </source>
</evidence>
<dbReference type="STRING" id="1526571.AT746_15760"/>
<evidence type="ECO:0000256" key="10">
    <source>
        <dbReference type="ARBA" id="ARBA00093548"/>
    </source>
</evidence>
<reference evidence="14 15" key="1">
    <citation type="submission" date="2015-12" db="EMBL/GenBank/DDBJ databases">
        <title>Complete genome of Lacimicrobium alkaliphilum KCTC 32984.</title>
        <authorList>
            <person name="Kim S.-G."/>
            <person name="Lee Y.-J."/>
        </authorList>
    </citation>
    <scope>NUCLEOTIDE SEQUENCE [LARGE SCALE GENOMIC DNA]</scope>
    <source>
        <strain evidence="14 15">YelD216</strain>
    </source>
</reference>
<evidence type="ECO:0000259" key="11">
    <source>
        <dbReference type="Pfam" id="PF01103"/>
    </source>
</evidence>
<evidence type="ECO:0000256" key="8">
    <source>
        <dbReference type="ARBA" id="ARBA00023237"/>
    </source>
</evidence>
<dbReference type="GO" id="GO:0009306">
    <property type="term" value="P:protein secretion"/>
    <property type="evidence" value="ECO:0007669"/>
    <property type="project" value="TreeGrafter"/>
</dbReference>
<dbReference type="Proteomes" id="UP000068447">
    <property type="component" value="Chromosome"/>
</dbReference>
<gene>
    <name evidence="14" type="ORF">AT746_15760</name>
</gene>
<dbReference type="GO" id="GO:0009279">
    <property type="term" value="C:cell outer membrane"/>
    <property type="evidence" value="ECO:0007669"/>
    <property type="project" value="UniProtKB-SubCell"/>
</dbReference>
<dbReference type="InterPro" id="IPR035243">
    <property type="entry name" value="TamA_POTRA_Dom_1"/>
</dbReference>
<evidence type="ECO:0000313" key="14">
    <source>
        <dbReference type="EMBL" id="ALS99568.1"/>
    </source>
</evidence>
<dbReference type="Gene3D" id="2.40.160.50">
    <property type="entry name" value="membrane protein fhac: a member of the omp85/tpsb transporter family"/>
    <property type="match status" value="1"/>
</dbReference>
<keyword evidence="8" id="KW-0998">Cell outer membrane</keyword>
<dbReference type="GO" id="GO:0097347">
    <property type="term" value="C:TAM protein secretion complex"/>
    <property type="evidence" value="ECO:0007669"/>
    <property type="project" value="TreeGrafter"/>
</dbReference>
<evidence type="ECO:0000256" key="1">
    <source>
        <dbReference type="ARBA" id="ARBA00004442"/>
    </source>
</evidence>
<evidence type="ECO:0000256" key="4">
    <source>
        <dbReference type="ARBA" id="ARBA00022452"/>
    </source>
</evidence>
<dbReference type="InterPro" id="IPR000184">
    <property type="entry name" value="Bac_surfAg_D15"/>
</dbReference>
<evidence type="ECO:0000256" key="7">
    <source>
        <dbReference type="ARBA" id="ARBA00023136"/>
    </source>
</evidence>
<evidence type="ECO:0000259" key="12">
    <source>
        <dbReference type="Pfam" id="PF07244"/>
    </source>
</evidence>
<evidence type="ECO:0000313" key="15">
    <source>
        <dbReference type="Proteomes" id="UP000068447"/>
    </source>
</evidence>
<sequence length="571" mass="64289">MLLCVLISTTAIGEEIMTLKIEGVTDAQRENIRAHLGAFPEQQSQLNRFLAKMPHRSEQALIALGYNNAGIDLQIEREVKPVQVTLMVTPGDPTLITELDLKVNIDNDKDEGFGDILQRIRNHKGKVLNHGRYESWKSEIHNYARNHGYLSGKWKETQLLIDKGQQKARIVLHYDAGARFRLGEIEFSGSSLSPELLARLSPLQEDEYYQISQLSKLESALRKSGYFGEVQVVPKINQSEDHRVPIQVNLSDASRHSFQVGLGYVTDTGPRAQFNWQTPRVNRHGHSQQTMLRYSTVNPYLNFLYQIPGEDPNNQHYQLRLGFEKNDFGDLTSTQQHAAVVRQDIKGRWIFSSQVRWLSEQWSLDGSDFDGNYLLPGISLSRTRRQGPVRDPSSGFLQSYQLEATDDALGSSGRLLRATAFWKWLDSWGNHRLVIRGQAGANITGIDSSEDLAPSLRFFAGGDQSIRGFAYNSLGPTITVDTDDDTDDQKVVGGKMLAVASVEYQYYLNDNWRIALFTDAGNAFNRGDFELKQSVGTGLHWLSPVGAIRLEVAYGIDEDNPRFHISMGAEL</sequence>
<dbReference type="EMBL" id="CP013650">
    <property type="protein sequence ID" value="ALS99568.1"/>
    <property type="molecule type" value="Genomic_DNA"/>
</dbReference>